<dbReference type="Pfam" id="PF09402">
    <property type="entry name" value="MSC"/>
    <property type="match status" value="1"/>
</dbReference>
<dbReference type="PANTHER" id="PTHR13428">
    <property type="entry name" value="INNER NUCLEAR MEMBRANE PROTEIN MAN1 LEM DOMAIN CONTAINING PROTEIN"/>
    <property type="match status" value="1"/>
</dbReference>
<keyword evidence="3 8" id="KW-0812">Transmembrane</keyword>
<keyword evidence="4 8" id="KW-1133">Transmembrane helix</keyword>
<dbReference type="AlphaFoldDB" id="A0AAN8Q6U2"/>
<dbReference type="SUPFAM" id="SSF63451">
    <property type="entry name" value="LEM domain"/>
    <property type="match status" value="1"/>
</dbReference>
<organism evidence="10 11">
    <name type="scientific">Polyplax serrata</name>
    <name type="common">Common mouse louse</name>
    <dbReference type="NCBI Taxonomy" id="468196"/>
    <lineage>
        <taxon>Eukaryota</taxon>
        <taxon>Metazoa</taxon>
        <taxon>Ecdysozoa</taxon>
        <taxon>Arthropoda</taxon>
        <taxon>Hexapoda</taxon>
        <taxon>Insecta</taxon>
        <taxon>Pterygota</taxon>
        <taxon>Neoptera</taxon>
        <taxon>Paraneoptera</taxon>
        <taxon>Psocodea</taxon>
        <taxon>Troctomorpha</taxon>
        <taxon>Phthiraptera</taxon>
        <taxon>Anoplura</taxon>
        <taxon>Polyplacidae</taxon>
        <taxon>Polyplax</taxon>
    </lineage>
</organism>
<comment type="subcellular location">
    <subcellularLocation>
        <location evidence="1">Nucleus inner membrane</location>
        <topology evidence="1">Multi-pass membrane protein</topology>
    </subcellularLocation>
</comment>
<dbReference type="FunFam" id="3.30.70.330:FF:000176">
    <property type="entry name" value="Inner nuclear membrane protein Man1"/>
    <property type="match status" value="1"/>
</dbReference>
<evidence type="ECO:0000256" key="8">
    <source>
        <dbReference type="SAM" id="Phobius"/>
    </source>
</evidence>
<dbReference type="GO" id="GO:0006998">
    <property type="term" value="P:nuclear envelope organization"/>
    <property type="evidence" value="ECO:0007669"/>
    <property type="project" value="TreeGrafter"/>
</dbReference>
<evidence type="ECO:0000259" key="9">
    <source>
        <dbReference type="PROSITE" id="PS50954"/>
    </source>
</evidence>
<protein>
    <recommendedName>
        <fullName evidence="9">LEM domain-containing protein</fullName>
    </recommendedName>
</protein>
<dbReference type="Pfam" id="PF03020">
    <property type="entry name" value="LEM"/>
    <property type="match status" value="1"/>
</dbReference>
<dbReference type="SUPFAM" id="SSF54928">
    <property type="entry name" value="RNA-binding domain, RBD"/>
    <property type="match status" value="1"/>
</dbReference>
<feature type="region of interest" description="Disordered" evidence="7">
    <location>
        <begin position="44"/>
        <end position="129"/>
    </location>
</feature>
<keyword evidence="6" id="KW-0539">Nucleus</keyword>
<proteinExistence type="predicted"/>
<dbReference type="FunFam" id="1.10.720.40:FF:000001">
    <property type="entry name" value="LEM domain containing 2, isoform CRA_a"/>
    <property type="match status" value="1"/>
</dbReference>
<dbReference type="GO" id="GO:0030514">
    <property type="term" value="P:negative regulation of BMP signaling pathway"/>
    <property type="evidence" value="ECO:0007669"/>
    <property type="project" value="TreeGrafter"/>
</dbReference>
<dbReference type="GO" id="GO:0031490">
    <property type="term" value="F:chromatin DNA binding"/>
    <property type="evidence" value="ECO:0007669"/>
    <property type="project" value="TreeGrafter"/>
</dbReference>
<evidence type="ECO:0000313" key="10">
    <source>
        <dbReference type="EMBL" id="KAK6639868.1"/>
    </source>
</evidence>
<accession>A0AAN8Q6U2</accession>
<dbReference type="InterPro" id="IPR018996">
    <property type="entry name" value="Man1/Src1-like_C"/>
</dbReference>
<dbReference type="Proteomes" id="UP001372834">
    <property type="component" value="Unassembled WGS sequence"/>
</dbReference>
<keyword evidence="2" id="KW-0597">Phosphoprotein</keyword>
<dbReference type="Gene3D" id="1.10.720.40">
    <property type="match status" value="1"/>
</dbReference>
<evidence type="ECO:0000256" key="2">
    <source>
        <dbReference type="ARBA" id="ARBA00022553"/>
    </source>
</evidence>
<reference evidence="10 11" key="1">
    <citation type="submission" date="2023-10" db="EMBL/GenBank/DDBJ databases">
        <title>Genomes of two closely related lineages of the louse Polyplax serrata with different host specificities.</title>
        <authorList>
            <person name="Martinu J."/>
            <person name="Tarabai H."/>
            <person name="Stefka J."/>
            <person name="Hypsa V."/>
        </authorList>
    </citation>
    <scope>NUCLEOTIDE SEQUENCE [LARGE SCALE GENOMIC DNA]</scope>
    <source>
        <strain evidence="10">HR10_N</strain>
    </source>
</reference>
<feature type="region of interest" description="Disordered" evidence="7">
    <location>
        <begin position="150"/>
        <end position="177"/>
    </location>
</feature>
<dbReference type="InterPro" id="IPR034394">
    <property type="entry name" value="Man1_RRM"/>
</dbReference>
<dbReference type="PROSITE" id="PS50954">
    <property type="entry name" value="LEM"/>
    <property type="match status" value="1"/>
</dbReference>
<evidence type="ECO:0000256" key="5">
    <source>
        <dbReference type="ARBA" id="ARBA00023136"/>
    </source>
</evidence>
<gene>
    <name evidence="10" type="ORF">RUM43_008143</name>
</gene>
<feature type="transmembrane region" description="Helical" evidence="8">
    <location>
        <begin position="438"/>
        <end position="463"/>
    </location>
</feature>
<dbReference type="InterPro" id="IPR003887">
    <property type="entry name" value="LEM_dom"/>
</dbReference>
<evidence type="ECO:0000313" key="11">
    <source>
        <dbReference type="Proteomes" id="UP001372834"/>
    </source>
</evidence>
<name>A0AAN8Q6U2_POLSC</name>
<dbReference type="InterPro" id="IPR035979">
    <property type="entry name" value="RBD_domain_sf"/>
</dbReference>
<dbReference type="GO" id="GO:0005637">
    <property type="term" value="C:nuclear inner membrane"/>
    <property type="evidence" value="ECO:0007669"/>
    <property type="project" value="UniProtKB-SubCell"/>
</dbReference>
<dbReference type="EMBL" id="JAWJWE010000003">
    <property type="protein sequence ID" value="KAK6639868.1"/>
    <property type="molecule type" value="Genomic_DNA"/>
</dbReference>
<feature type="compositionally biased region" description="Polar residues" evidence="7">
    <location>
        <begin position="150"/>
        <end position="162"/>
    </location>
</feature>
<dbReference type="PANTHER" id="PTHR13428:SF12">
    <property type="entry name" value="INNER NUCLEAR MEMBRANE PROTEIN MAN1"/>
    <property type="match status" value="1"/>
</dbReference>
<evidence type="ECO:0000256" key="3">
    <source>
        <dbReference type="ARBA" id="ARBA00022692"/>
    </source>
</evidence>
<dbReference type="InterPro" id="IPR012677">
    <property type="entry name" value="Nucleotide-bd_a/b_plait_sf"/>
</dbReference>
<dbReference type="Gene3D" id="1.10.10.1180">
    <property type="entry name" value="MAN1, winged-helix domain"/>
    <property type="match status" value="1"/>
</dbReference>
<dbReference type="InterPro" id="IPR052277">
    <property type="entry name" value="INM_ESCRT-Associated"/>
</dbReference>
<comment type="caution">
    <text evidence="10">The sequence shown here is derived from an EMBL/GenBank/DDBJ whole genome shotgun (WGS) entry which is preliminary data.</text>
</comment>
<dbReference type="InterPro" id="IPR011015">
    <property type="entry name" value="LEM/LEM-like_dom_sf"/>
</dbReference>
<evidence type="ECO:0000256" key="7">
    <source>
        <dbReference type="SAM" id="MobiDB-lite"/>
    </source>
</evidence>
<dbReference type="SMART" id="SM00540">
    <property type="entry name" value="LEM"/>
    <property type="match status" value="1"/>
</dbReference>
<dbReference type="InterPro" id="IPR041885">
    <property type="entry name" value="MAN1_winged_helix_dom"/>
</dbReference>
<keyword evidence="5 8" id="KW-0472">Membrane</keyword>
<dbReference type="CDD" id="cd12286">
    <property type="entry name" value="RRM_Man1"/>
    <property type="match status" value="1"/>
</dbReference>
<feature type="domain" description="LEM" evidence="9">
    <location>
        <begin position="3"/>
        <end position="47"/>
    </location>
</feature>
<feature type="compositionally biased region" description="Polar residues" evidence="7">
    <location>
        <begin position="98"/>
        <end position="129"/>
    </location>
</feature>
<dbReference type="CDD" id="cd12934">
    <property type="entry name" value="LEM"/>
    <property type="match status" value="1"/>
</dbReference>
<sequence>MAKFDADNLTDSELRSKLAEYGHPVGPVTETTRKILVKKLKILMKQKNATRSSNRSLTRFSSGDESGSDTDQNGGNRNSRRISMPPPSGYKTTKRKSIVQNYTTDSPVPSISKVSCSTPLMPSRSSVDLKTSRFSSPTFLFKQPQFSSTIQPRVSSTYSQEFDSGSDSDDFRGLPSVNKRKSGLSYGSLSSYRSRLSNSNSRNYPHTPPDLLSLRLRNESKKEPRDWTKPLKSVFQYFKSKDSTFSSNYKSWNNNQLLSMLLLGLFLLFFVWLALAYFRVTQRTGIGDKSANNYPLCMDHQTRDSCIPKEELPYAIRLYRDVHIELQARGLRSMCGPALDDGSIQKPYMTEKEITNFLLRTRHDAQQNSVANGIDNLKLLVWANRHWGISLIKDSLDVEPNMNSIVTEDKTPRDIKTQPHIFLCRNFTVPWSCYLAKLFYNVLFTGFIICLGVGLLYIVYMFWNHYKRSRKEENEQVMAMVEKILEHVSEVADRGNSGIDSNGSLTSIPQDYVAVRHVHDTLIHPTERQKMTRIWEKAVKFIEENESRIRTEVQQVWGEDAAVWRWLGPTAGKVQASSQQNTDSGNESCNQLYPDLSGLKAESKRCSDRVWQGEAFETSEGSMNSLPMSPTQCLKIRHMFKHDKDYGPDWVLKVKDAIVEKCEGSRIVHLSVDKESKEGCVYVKCASLQDAGIAYRQLHGSWFDGALVTVKYLRLERYHERFPDSAYARTPLRPSNNLRLSLLGTSS</sequence>
<evidence type="ECO:0000256" key="1">
    <source>
        <dbReference type="ARBA" id="ARBA00004473"/>
    </source>
</evidence>
<evidence type="ECO:0000256" key="4">
    <source>
        <dbReference type="ARBA" id="ARBA00022989"/>
    </source>
</evidence>
<dbReference type="Gene3D" id="3.30.70.330">
    <property type="match status" value="1"/>
</dbReference>
<feature type="compositionally biased region" description="Polar residues" evidence="7">
    <location>
        <begin position="49"/>
        <end position="77"/>
    </location>
</feature>
<evidence type="ECO:0000256" key="6">
    <source>
        <dbReference type="ARBA" id="ARBA00023242"/>
    </source>
</evidence>
<feature type="transmembrane region" description="Helical" evidence="8">
    <location>
        <begin position="257"/>
        <end position="278"/>
    </location>
</feature>